<reference evidence="2 3" key="2">
    <citation type="submission" date="2018-03" db="EMBL/GenBank/DDBJ databases">
        <authorList>
            <person name="Keele B.F."/>
        </authorList>
    </citation>
    <scope>NUCLEOTIDE SEQUENCE [LARGE SCALE GENOMIC DNA]</scope>
    <source>
        <strain evidence="2 3">CCALA 016</strain>
    </source>
</reference>
<gene>
    <name evidence="2" type="ORF">C7H19_04490</name>
</gene>
<dbReference type="Gene3D" id="2.120.10.30">
    <property type="entry name" value="TolB, C-terminal domain"/>
    <property type="match status" value="1"/>
</dbReference>
<dbReference type="EMBL" id="PXOH01000003">
    <property type="protein sequence ID" value="PSF38764.1"/>
    <property type="molecule type" value="Genomic_DNA"/>
</dbReference>
<evidence type="ECO:0000313" key="3">
    <source>
        <dbReference type="Proteomes" id="UP000239001"/>
    </source>
</evidence>
<evidence type="ECO:0000313" key="2">
    <source>
        <dbReference type="EMBL" id="PSF38764.1"/>
    </source>
</evidence>
<dbReference type="AlphaFoldDB" id="A0A2T1M221"/>
<proteinExistence type="predicted"/>
<feature type="transmembrane region" description="Helical" evidence="1">
    <location>
        <begin position="12"/>
        <end position="29"/>
    </location>
</feature>
<sequence>MYKKLQTIDKTALSVICSLFLIIGGLIWGEQLCGGGEACPFITRPEVQEFSWQNQQLGLEDRAFTLTFNRPMDLASVEENLVIEPTLPGKISWAGRRLAYTLTVPIPYGESYKLQLQGGRERSGTTEIGLLMEPFFGKFKSRDRAFAYIGTNQTEQGQLVFYNLTQKKKIILTPPNLNVVEFKFYPKGDKILFSAASKNQGIQGLSELQLYQVTTGIDQDLSKPFQPSIEVILDNKDYQNNQFELSSDGETIVVQRLNRNNPADFDLWMVKPGTQPKRLNLPGGEFLITPDGQTLAVTKGEGVAIVPLQPNTEPLDFLPKFGRILNFSADGSAAAMVNFNMENAKLRYTKSLYYVNNQGIQKELLNIDGSIIDCKFNPSGTHLYCLLTQLLPSKDYQEKPYLAKIDVKTAQVLPLLELTNYRDIHISLSPDGLAILFDQILTTDNPSLNNAPVSNAGESIIGGRLWLLIPPATDGKEVTQPDLEELPLVGFHPQWSP</sequence>
<keyword evidence="1" id="KW-0472">Membrane</keyword>
<dbReference type="OrthoDB" id="475437at2"/>
<accession>A0A2T1M221</accession>
<keyword evidence="1" id="KW-0812">Transmembrane</keyword>
<evidence type="ECO:0008006" key="4">
    <source>
        <dbReference type="Google" id="ProtNLM"/>
    </source>
</evidence>
<evidence type="ECO:0000256" key="1">
    <source>
        <dbReference type="SAM" id="Phobius"/>
    </source>
</evidence>
<dbReference type="SUPFAM" id="SSF82171">
    <property type="entry name" value="DPP6 N-terminal domain-like"/>
    <property type="match status" value="1"/>
</dbReference>
<protein>
    <recommendedName>
        <fullName evidence="4">SbsA Ig-like domain-containing protein</fullName>
    </recommendedName>
</protein>
<organism evidence="2 3">
    <name type="scientific">Aphanothece hegewaldii CCALA 016</name>
    <dbReference type="NCBI Taxonomy" id="2107694"/>
    <lineage>
        <taxon>Bacteria</taxon>
        <taxon>Bacillati</taxon>
        <taxon>Cyanobacteriota</taxon>
        <taxon>Cyanophyceae</taxon>
        <taxon>Oscillatoriophycideae</taxon>
        <taxon>Chroococcales</taxon>
        <taxon>Aphanothecaceae</taxon>
        <taxon>Aphanothece</taxon>
    </lineage>
</organism>
<dbReference type="Gene3D" id="2.60.40.3710">
    <property type="match status" value="1"/>
</dbReference>
<dbReference type="InterPro" id="IPR011042">
    <property type="entry name" value="6-blade_b-propeller_TolB-like"/>
</dbReference>
<keyword evidence="3" id="KW-1185">Reference proteome</keyword>
<name>A0A2T1M221_9CHRO</name>
<dbReference type="RefSeq" id="WP_106455686.1">
    <property type="nucleotide sequence ID" value="NZ_PXOH01000003.1"/>
</dbReference>
<dbReference type="Proteomes" id="UP000239001">
    <property type="component" value="Unassembled WGS sequence"/>
</dbReference>
<comment type="caution">
    <text evidence="2">The sequence shown here is derived from an EMBL/GenBank/DDBJ whole genome shotgun (WGS) entry which is preliminary data.</text>
</comment>
<reference evidence="2 3" key="1">
    <citation type="submission" date="2018-03" db="EMBL/GenBank/DDBJ databases">
        <title>The ancient ancestry and fast evolution of plastids.</title>
        <authorList>
            <person name="Moore K.R."/>
            <person name="Magnabosco C."/>
            <person name="Momper L."/>
            <person name="Gold D.A."/>
            <person name="Bosak T."/>
            <person name="Fournier G.P."/>
        </authorList>
    </citation>
    <scope>NUCLEOTIDE SEQUENCE [LARGE SCALE GENOMIC DNA]</scope>
    <source>
        <strain evidence="2 3">CCALA 016</strain>
    </source>
</reference>
<keyword evidence="1" id="KW-1133">Transmembrane helix</keyword>